<dbReference type="RefSeq" id="WP_068624645.1">
    <property type="nucleotide sequence ID" value="NZ_FJNB01000028.1"/>
</dbReference>
<dbReference type="InterPro" id="IPR036412">
    <property type="entry name" value="HAD-like_sf"/>
</dbReference>
<dbReference type="InterPro" id="IPR006379">
    <property type="entry name" value="HAD-SF_hydro_IIB"/>
</dbReference>
<dbReference type="NCBIfam" id="TIGR00099">
    <property type="entry name" value="Cof-subfamily"/>
    <property type="match status" value="1"/>
</dbReference>
<evidence type="ECO:0000313" key="1">
    <source>
        <dbReference type="EMBL" id="CZR09325.1"/>
    </source>
</evidence>
<gene>
    <name evidence="2" type="ORF">SAMN05216375_1447</name>
    <name evidence="1" type="ORF">TR210_2703</name>
</gene>
<reference evidence="1 3" key="1">
    <citation type="submission" date="2016-02" db="EMBL/GenBank/DDBJ databases">
        <authorList>
            <person name="Wen L."/>
            <person name="He K."/>
            <person name="Yang H."/>
        </authorList>
    </citation>
    <scope>NUCLEOTIDE SEQUENCE [LARGE SCALE GENOMIC DNA]</scope>
    <source>
        <strain evidence="1">Trichococcus_R210</strain>
    </source>
</reference>
<keyword evidence="4" id="KW-1185">Reference proteome</keyword>
<name>A0A143Z8V8_9LACT</name>
<dbReference type="Proteomes" id="UP000076878">
    <property type="component" value="Unassembled WGS sequence"/>
</dbReference>
<dbReference type="Gene3D" id="3.30.1240.10">
    <property type="match status" value="1"/>
</dbReference>
<dbReference type="OrthoDB" id="9790031at2"/>
<dbReference type="GO" id="GO:0016791">
    <property type="term" value="F:phosphatase activity"/>
    <property type="evidence" value="ECO:0007669"/>
    <property type="project" value="UniProtKB-ARBA"/>
</dbReference>
<dbReference type="InterPro" id="IPR000150">
    <property type="entry name" value="Cof"/>
</dbReference>
<dbReference type="InterPro" id="IPR023214">
    <property type="entry name" value="HAD_sf"/>
</dbReference>
<dbReference type="NCBIfam" id="TIGR01484">
    <property type="entry name" value="HAD-SF-IIB"/>
    <property type="match status" value="1"/>
</dbReference>
<dbReference type="PROSITE" id="PS01228">
    <property type="entry name" value="COF_1"/>
    <property type="match status" value="1"/>
</dbReference>
<reference evidence="2 4" key="2">
    <citation type="submission" date="2016-10" db="EMBL/GenBank/DDBJ databases">
        <authorList>
            <person name="Varghese N."/>
            <person name="Submissions S."/>
        </authorList>
    </citation>
    <scope>NUCLEOTIDE SEQUENCE [LARGE SCALE GENOMIC DNA]</scope>
    <source>
        <strain evidence="2 4">DSM 22150</strain>
    </source>
</reference>
<accession>A0A143Z8V8</accession>
<evidence type="ECO:0000313" key="4">
    <source>
        <dbReference type="Proteomes" id="UP000199280"/>
    </source>
</evidence>
<evidence type="ECO:0000313" key="2">
    <source>
        <dbReference type="EMBL" id="SEJ94667.1"/>
    </source>
</evidence>
<dbReference type="Pfam" id="PF08282">
    <property type="entry name" value="Hydrolase_3"/>
    <property type="match status" value="1"/>
</dbReference>
<dbReference type="SFLD" id="SFLDS00003">
    <property type="entry name" value="Haloacid_Dehalogenase"/>
    <property type="match status" value="1"/>
</dbReference>
<dbReference type="EMBL" id="FJNB01000028">
    <property type="protein sequence ID" value="CZR09325.1"/>
    <property type="molecule type" value="Genomic_DNA"/>
</dbReference>
<organism evidence="1 3">
    <name type="scientific">Trichococcus ilyis</name>
    <dbReference type="NCBI Taxonomy" id="640938"/>
    <lineage>
        <taxon>Bacteria</taxon>
        <taxon>Bacillati</taxon>
        <taxon>Bacillota</taxon>
        <taxon>Bacilli</taxon>
        <taxon>Lactobacillales</taxon>
        <taxon>Carnobacteriaceae</taxon>
        <taxon>Trichococcus</taxon>
    </lineage>
</organism>
<dbReference type="Gene3D" id="3.40.50.1000">
    <property type="entry name" value="HAD superfamily/HAD-like"/>
    <property type="match status" value="1"/>
</dbReference>
<proteinExistence type="predicted"/>
<dbReference type="EMBL" id="FNYT01000044">
    <property type="protein sequence ID" value="SEJ94667.1"/>
    <property type="molecule type" value="Genomic_DNA"/>
</dbReference>
<dbReference type="SFLD" id="SFLDG01140">
    <property type="entry name" value="C2.B:_Phosphomannomutase_and_P"/>
    <property type="match status" value="1"/>
</dbReference>
<protein>
    <submittedName>
        <fullName evidence="1">Cof protein</fullName>
    </submittedName>
</protein>
<evidence type="ECO:0000313" key="3">
    <source>
        <dbReference type="Proteomes" id="UP000076878"/>
    </source>
</evidence>
<dbReference type="STRING" id="640938.TR210_2703"/>
<dbReference type="GO" id="GO:0005829">
    <property type="term" value="C:cytosol"/>
    <property type="evidence" value="ECO:0007669"/>
    <property type="project" value="TreeGrafter"/>
</dbReference>
<dbReference type="CDD" id="cd07516">
    <property type="entry name" value="HAD_Pase"/>
    <property type="match status" value="1"/>
</dbReference>
<dbReference type="SUPFAM" id="SSF56784">
    <property type="entry name" value="HAD-like"/>
    <property type="match status" value="1"/>
</dbReference>
<sequence length="267" mass="30416">MYKLIAMDMDGTLLNDEKKLTEENIKAIKQVKEKGIFTVISTGRPISGVKPYLNMFEHGDIDFLVCNNGAVVYNVIQDKIIHEEHFKRSEIEEIIQMADDLEISLHFLDSNQLITHNNPINKYIILDAYLSDMDIFTKTPSALANHEHIHKALFTADSEMLNHKTQLLPQWFVEKYNCVRSDEMYFEILKENVDKASGLKKIMRSLEIDRENVIAIGDQQNDIQMLNLSGLAIAMHNASPLVKETADIICPDNNSSGVSQVLSDIFF</sequence>
<dbReference type="Proteomes" id="UP000199280">
    <property type="component" value="Unassembled WGS sequence"/>
</dbReference>
<dbReference type="GO" id="GO:0000287">
    <property type="term" value="F:magnesium ion binding"/>
    <property type="evidence" value="ECO:0007669"/>
    <property type="project" value="TreeGrafter"/>
</dbReference>
<dbReference type="PANTHER" id="PTHR10000:SF8">
    <property type="entry name" value="HAD SUPERFAMILY HYDROLASE-LIKE, TYPE 3"/>
    <property type="match status" value="1"/>
</dbReference>
<dbReference type="AlphaFoldDB" id="A0A143Z8V8"/>
<dbReference type="PANTHER" id="PTHR10000">
    <property type="entry name" value="PHOSPHOSERINE PHOSPHATASE"/>
    <property type="match status" value="1"/>
</dbReference>
<dbReference type="SFLD" id="SFLDG01144">
    <property type="entry name" value="C2.B.4:_PGP_Like"/>
    <property type="match status" value="1"/>
</dbReference>